<reference evidence="3" key="1">
    <citation type="submission" date="2012-02" db="EMBL/GenBank/DDBJ databases">
        <title>The complete genome of Halobacteroides halobius DSM 5150.</title>
        <authorList>
            <person name="Lucas S."/>
            <person name="Copeland A."/>
            <person name="Lapidus A."/>
            <person name="Glavina del Rio T."/>
            <person name="Dalin E."/>
            <person name="Tice H."/>
            <person name="Bruce D."/>
            <person name="Goodwin L."/>
            <person name="Pitluck S."/>
            <person name="Peters L."/>
            <person name="Mikhailova N."/>
            <person name="Gu W."/>
            <person name="Kyrpides N."/>
            <person name="Mavromatis K."/>
            <person name="Ivanova N."/>
            <person name="Brettin T."/>
            <person name="Detter J.C."/>
            <person name="Han C."/>
            <person name="Larimer F."/>
            <person name="Land M."/>
            <person name="Hauser L."/>
            <person name="Markowitz V."/>
            <person name="Cheng J.-F."/>
            <person name="Hugenholtz P."/>
            <person name="Woyke T."/>
            <person name="Wu D."/>
            <person name="Tindall B."/>
            <person name="Pomrenke H."/>
            <person name="Brambilla E."/>
            <person name="Klenk H.-P."/>
            <person name="Eisen J.A."/>
        </authorList>
    </citation>
    <scope>NUCLEOTIDE SEQUENCE [LARGE SCALE GENOMIC DNA]</scope>
    <source>
        <strain evidence="3">ATCC 35273 / DSM 5150 / MD-1</strain>
    </source>
</reference>
<name>L0K917_HALHC</name>
<dbReference type="eggNOG" id="COG4317">
    <property type="taxonomic scope" value="Bacteria"/>
</dbReference>
<dbReference type="STRING" id="748449.Halha_1573"/>
<dbReference type="InterPro" id="IPR020017">
    <property type="entry name" value="XapX_domain"/>
</dbReference>
<proteinExistence type="predicted"/>
<keyword evidence="1" id="KW-0472">Membrane</keyword>
<sequence>MKNILVSTISGMSVGFLFSLLKLPVPAPPTLGAVMGVVGIYLGFVLAQTIF</sequence>
<dbReference type="AlphaFoldDB" id="L0K917"/>
<dbReference type="KEGG" id="hhl:Halha_1573"/>
<keyword evidence="1" id="KW-0812">Transmembrane</keyword>
<organism evidence="2 3">
    <name type="scientific">Halobacteroides halobius (strain ATCC 35273 / DSM 5150 / MD-1)</name>
    <dbReference type="NCBI Taxonomy" id="748449"/>
    <lineage>
        <taxon>Bacteria</taxon>
        <taxon>Bacillati</taxon>
        <taxon>Bacillota</taxon>
        <taxon>Clostridia</taxon>
        <taxon>Halanaerobiales</taxon>
        <taxon>Halobacteroidaceae</taxon>
        <taxon>Halobacteroides</taxon>
    </lineage>
</organism>
<evidence type="ECO:0000313" key="3">
    <source>
        <dbReference type="Proteomes" id="UP000010880"/>
    </source>
</evidence>
<dbReference type="RefSeq" id="WP_015327229.1">
    <property type="nucleotide sequence ID" value="NC_019978.1"/>
</dbReference>
<feature type="transmembrane region" description="Helical" evidence="1">
    <location>
        <begin position="31"/>
        <end position="50"/>
    </location>
</feature>
<keyword evidence="1" id="KW-1133">Transmembrane helix</keyword>
<evidence type="ECO:0000313" key="2">
    <source>
        <dbReference type="EMBL" id="AGB41511.1"/>
    </source>
</evidence>
<dbReference type="Proteomes" id="UP000010880">
    <property type="component" value="Chromosome"/>
</dbReference>
<evidence type="ECO:0000256" key="1">
    <source>
        <dbReference type="SAM" id="Phobius"/>
    </source>
</evidence>
<dbReference type="HOGENOM" id="CLU_171061_3_0_9"/>
<dbReference type="EMBL" id="CP003359">
    <property type="protein sequence ID" value="AGB41511.1"/>
    <property type="molecule type" value="Genomic_DNA"/>
</dbReference>
<keyword evidence="3" id="KW-1185">Reference proteome</keyword>
<gene>
    <name evidence="2" type="ordered locus">Halha_1573</name>
</gene>
<accession>L0K917</accession>
<dbReference type="NCBIfam" id="TIGR03510">
    <property type="entry name" value="XapX"/>
    <property type="match status" value="1"/>
</dbReference>
<protein>
    <submittedName>
        <fullName evidence="2">XapX domain protein</fullName>
    </submittedName>
</protein>
<dbReference type="OrthoDB" id="8778565at2"/>